<evidence type="ECO:0000256" key="1">
    <source>
        <dbReference type="SAM" id="MobiDB-lite"/>
    </source>
</evidence>
<protein>
    <submittedName>
        <fullName evidence="3">Uncharacterized protein</fullName>
    </submittedName>
</protein>
<sequence>MRFEYFLLLPLSFFLIFCSLWILHLEMSPFGLKDTLNMMRRWKEAEVIWSTTASSGGTSTASSTTASTTTTMKQRGRNRCPPGGVWSEWVTTGPCPTTCGGCSQAPRVRTCTKQCGECPCEGPSRDIGPCGLALCPFPSQLGTCCLPLKKSLNYEARQFLCGAGNVQANQSTTNINVFRDPSYVFRQTDNITSRVVSSIIHSLSLSTLTGMIV</sequence>
<evidence type="ECO:0000313" key="4">
    <source>
        <dbReference type="Proteomes" id="UP000005239"/>
    </source>
</evidence>
<feature type="transmembrane region" description="Helical" evidence="2">
    <location>
        <begin position="6"/>
        <end position="23"/>
    </location>
</feature>
<dbReference type="PANTHER" id="PTHR31936:SF2">
    <property type="entry name" value="FLO11 DOMAIN-CONTAINING PROTEIN"/>
    <property type="match status" value="1"/>
</dbReference>
<feature type="region of interest" description="Disordered" evidence="1">
    <location>
        <begin position="53"/>
        <end position="77"/>
    </location>
</feature>
<reference evidence="3" key="2">
    <citation type="submission" date="2022-06" db="UniProtKB">
        <authorList>
            <consortium name="EnsemblMetazoa"/>
        </authorList>
    </citation>
    <scope>IDENTIFICATION</scope>
    <source>
        <strain evidence="3">PS312</strain>
    </source>
</reference>
<keyword evidence="2" id="KW-0812">Transmembrane</keyword>
<reference evidence="4" key="1">
    <citation type="journal article" date="2008" name="Nat. Genet.">
        <title>The Pristionchus pacificus genome provides a unique perspective on nematode lifestyle and parasitism.</title>
        <authorList>
            <person name="Dieterich C."/>
            <person name="Clifton S.W."/>
            <person name="Schuster L.N."/>
            <person name="Chinwalla A."/>
            <person name="Delehaunty K."/>
            <person name="Dinkelacker I."/>
            <person name="Fulton L."/>
            <person name="Fulton R."/>
            <person name="Godfrey J."/>
            <person name="Minx P."/>
            <person name="Mitreva M."/>
            <person name="Roeseler W."/>
            <person name="Tian H."/>
            <person name="Witte H."/>
            <person name="Yang S.P."/>
            <person name="Wilson R.K."/>
            <person name="Sommer R.J."/>
        </authorList>
    </citation>
    <scope>NUCLEOTIDE SEQUENCE [LARGE SCALE GENOMIC DNA]</scope>
    <source>
        <strain evidence="4">PS312</strain>
    </source>
</reference>
<accession>A0A2A6BRM5</accession>
<dbReference type="InterPro" id="IPR000884">
    <property type="entry name" value="TSP1_rpt"/>
</dbReference>
<evidence type="ECO:0000256" key="2">
    <source>
        <dbReference type="SAM" id="Phobius"/>
    </source>
</evidence>
<dbReference type="OrthoDB" id="5821553at2759"/>
<keyword evidence="2" id="KW-0472">Membrane</keyword>
<dbReference type="PROSITE" id="PS50092">
    <property type="entry name" value="TSP1"/>
    <property type="match status" value="1"/>
</dbReference>
<accession>A0A8R1U613</accession>
<dbReference type="Proteomes" id="UP000005239">
    <property type="component" value="Unassembled WGS sequence"/>
</dbReference>
<proteinExistence type="predicted"/>
<evidence type="ECO:0000313" key="3">
    <source>
        <dbReference type="EnsemblMetazoa" id="PPA06359.1"/>
    </source>
</evidence>
<organism evidence="3 4">
    <name type="scientific">Pristionchus pacificus</name>
    <name type="common">Parasitic nematode worm</name>
    <dbReference type="NCBI Taxonomy" id="54126"/>
    <lineage>
        <taxon>Eukaryota</taxon>
        <taxon>Metazoa</taxon>
        <taxon>Ecdysozoa</taxon>
        <taxon>Nematoda</taxon>
        <taxon>Chromadorea</taxon>
        <taxon>Rhabditida</taxon>
        <taxon>Rhabditina</taxon>
        <taxon>Diplogasteromorpha</taxon>
        <taxon>Diplogasteroidea</taxon>
        <taxon>Neodiplogasteridae</taxon>
        <taxon>Pristionchus</taxon>
    </lineage>
</organism>
<keyword evidence="2" id="KW-1133">Transmembrane helix</keyword>
<gene>
    <name evidence="3" type="primary">WBGene00095913</name>
</gene>
<dbReference type="PANTHER" id="PTHR31936">
    <property type="entry name" value="PROTEIN CBG18744"/>
    <property type="match status" value="1"/>
</dbReference>
<keyword evidence="4" id="KW-1185">Reference proteome</keyword>
<feature type="compositionally biased region" description="Low complexity" evidence="1">
    <location>
        <begin position="53"/>
        <end position="71"/>
    </location>
</feature>
<dbReference type="AlphaFoldDB" id="A0A2A6BRM5"/>
<name>A0A2A6BRM5_PRIPA</name>
<dbReference type="EnsemblMetazoa" id="PPA06359.1">
    <property type="protein sequence ID" value="PPA06359.1"/>
    <property type="gene ID" value="WBGene00095913"/>
</dbReference>